<dbReference type="GO" id="GO:0005886">
    <property type="term" value="C:plasma membrane"/>
    <property type="evidence" value="ECO:0007669"/>
    <property type="project" value="UniProtKB-SubCell"/>
</dbReference>
<keyword evidence="5" id="KW-0067">ATP-binding</keyword>
<dbReference type="InterPro" id="IPR043428">
    <property type="entry name" value="LivM-like"/>
</dbReference>
<dbReference type="EMBL" id="AF548005">
    <property type="protein sequence ID" value="AAN39368.1"/>
    <property type="molecule type" value="Genomic_DNA"/>
</dbReference>
<keyword evidence="2" id="KW-1003">Cell membrane</keyword>
<protein>
    <submittedName>
        <fullName evidence="10">ABC-transporter</fullName>
    </submittedName>
</protein>
<evidence type="ECO:0000256" key="3">
    <source>
        <dbReference type="ARBA" id="ARBA00022692"/>
    </source>
</evidence>
<dbReference type="InterPro" id="IPR003593">
    <property type="entry name" value="AAA+_ATPase"/>
</dbReference>
<feature type="transmembrane region" description="Helical" evidence="8">
    <location>
        <begin position="212"/>
        <end position="237"/>
    </location>
</feature>
<reference evidence="10" key="1">
    <citation type="journal article" date="2002" name="J. Bacteriol.">
        <title>Genes coding for a new pathway of aerobic benzoate metabolism in Azoarcus evansii.</title>
        <authorList>
            <person name="Gescher J."/>
            <person name="Zaar A."/>
            <person name="Mohamed M.E.-S."/>
            <person name="Schaegger H."/>
            <person name="Fuchs G."/>
        </authorList>
    </citation>
    <scope>NUCLEOTIDE SEQUENCE</scope>
</reference>
<dbReference type="Pfam" id="PF00005">
    <property type="entry name" value="ABC_tran"/>
    <property type="match status" value="1"/>
</dbReference>
<dbReference type="GO" id="GO:0005524">
    <property type="term" value="F:ATP binding"/>
    <property type="evidence" value="ECO:0007669"/>
    <property type="project" value="UniProtKB-KW"/>
</dbReference>
<evidence type="ECO:0000256" key="5">
    <source>
        <dbReference type="ARBA" id="ARBA00022840"/>
    </source>
</evidence>
<evidence type="ECO:0000259" key="9">
    <source>
        <dbReference type="PROSITE" id="PS50893"/>
    </source>
</evidence>
<dbReference type="SMART" id="SM00382">
    <property type="entry name" value="AAA"/>
    <property type="match status" value="1"/>
</dbReference>
<sequence>MNSRTSTIFKLAVMAGVLAFPAFGSDFYAEMVAKVLILAIFAMSLDLLVGFTGLVSFGHAAYFGIAAYAVALMTPKYDPANLWLALPASILAAAAAAFVIGLFVLRTKGIYFIMVTLAFAQMAYYVFHDTPLGGGSDGIYLNFKPDATIAGWVPFDLNEPHHLYYFVVAAMLAVYGLLKLVLRSPFGRVLVGIRSNEHRMLSLGYATFRYKLAAFTLAGGLAGFAGFLYAVLFGFVTPEYLSWHKSGDVLLMVILGGMGNLAGAIAGAAALVGLQEIFTGMTKHWQLLMGLTIVAAVLFMPGGMAATPAASWRASMGERPMSEVLLAAEGMTRRFGGLLANRDVNIQLERGVLHALLGPNGAGKSTCINMLSGDLPPSEGTIRYKGEDITALTSYQRSKIGIGRSYQRTNIFPKFTVLENCRLAAQSRKPRPWSLLTNALRMPEAVERARAAIAEAGLSGREDRVAGTMSHGEQRQLEIAMVLATDAEVLLLDEPLAGMGSEESAQMVTLLNRLKATRAILLVEHDMDAVFAVADRITVMVNGQVLESGSPEQIRNSPDVQAAYLGHEAEHE</sequence>
<dbReference type="SUPFAM" id="SSF52540">
    <property type="entry name" value="P-loop containing nucleoside triphosphate hydrolases"/>
    <property type="match status" value="1"/>
</dbReference>
<evidence type="ECO:0000256" key="4">
    <source>
        <dbReference type="ARBA" id="ARBA00022741"/>
    </source>
</evidence>
<dbReference type="GO" id="GO:0016887">
    <property type="term" value="F:ATP hydrolysis activity"/>
    <property type="evidence" value="ECO:0007669"/>
    <property type="project" value="InterPro"/>
</dbReference>
<dbReference type="InterPro" id="IPR032823">
    <property type="entry name" value="BCA_ABC_TP_C"/>
</dbReference>
<feature type="transmembrane region" description="Helical" evidence="8">
    <location>
        <begin position="163"/>
        <end position="182"/>
    </location>
</feature>
<feature type="transmembrane region" description="Helical" evidence="8">
    <location>
        <begin position="35"/>
        <end position="62"/>
    </location>
</feature>
<organism evidence="10">
    <name type="scientific">Aromatoleum evansii</name>
    <name type="common">Azoarcus evansii</name>
    <dbReference type="NCBI Taxonomy" id="59406"/>
    <lineage>
        <taxon>Bacteria</taxon>
        <taxon>Pseudomonadati</taxon>
        <taxon>Pseudomonadota</taxon>
        <taxon>Betaproteobacteria</taxon>
        <taxon>Rhodocyclales</taxon>
        <taxon>Rhodocyclaceae</taxon>
        <taxon>Aromatoleum</taxon>
    </lineage>
</organism>
<keyword evidence="3 8" id="KW-0812">Transmembrane</keyword>
<feature type="transmembrane region" description="Helical" evidence="8">
    <location>
        <begin position="82"/>
        <end position="105"/>
    </location>
</feature>
<dbReference type="CDD" id="cd06581">
    <property type="entry name" value="TM_PBP1_LivM_like"/>
    <property type="match status" value="1"/>
</dbReference>
<feature type="transmembrane region" description="Helical" evidence="8">
    <location>
        <begin position="110"/>
        <end position="127"/>
    </location>
</feature>
<keyword evidence="6 8" id="KW-1133">Transmembrane helix</keyword>
<keyword evidence="4" id="KW-0547">Nucleotide-binding</keyword>
<dbReference type="Pfam" id="PF12399">
    <property type="entry name" value="BCA_ABC_TP_C"/>
    <property type="match status" value="1"/>
</dbReference>
<keyword evidence="7 8" id="KW-0472">Membrane</keyword>
<dbReference type="Pfam" id="PF02653">
    <property type="entry name" value="BPD_transp_2"/>
    <property type="match status" value="1"/>
</dbReference>
<feature type="transmembrane region" description="Helical" evidence="8">
    <location>
        <begin position="6"/>
        <end position="23"/>
    </location>
</feature>
<evidence type="ECO:0000256" key="8">
    <source>
        <dbReference type="SAM" id="Phobius"/>
    </source>
</evidence>
<dbReference type="PANTHER" id="PTHR30482:SF17">
    <property type="entry name" value="ABC TRANSPORTER ATP-BINDING PROTEIN"/>
    <property type="match status" value="1"/>
</dbReference>
<comment type="subcellular location">
    <subcellularLocation>
        <location evidence="1">Cell membrane</location>
        <topology evidence="1">Multi-pass membrane protein</topology>
    </subcellularLocation>
</comment>
<dbReference type="PANTHER" id="PTHR30482">
    <property type="entry name" value="HIGH-AFFINITY BRANCHED-CHAIN AMINO ACID TRANSPORT SYSTEM PERMEASE"/>
    <property type="match status" value="1"/>
</dbReference>
<dbReference type="InterPro" id="IPR001851">
    <property type="entry name" value="ABC_transp_permease"/>
</dbReference>
<evidence type="ECO:0000313" key="10">
    <source>
        <dbReference type="EMBL" id="AAN39368.1"/>
    </source>
</evidence>
<evidence type="ECO:0000256" key="6">
    <source>
        <dbReference type="ARBA" id="ARBA00022989"/>
    </source>
</evidence>
<dbReference type="Gene3D" id="3.40.50.300">
    <property type="entry name" value="P-loop containing nucleotide triphosphate hydrolases"/>
    <property type="match status" value="1"/>
</dbReference>
<dbReference type="PROSITE" id="PS50893">
    <property type="entry name" value="ABC_TRANSPORTER_2"/>
    <property type="match status" value="1"/>
</dbReference>
<dbReference type="InterPro" id="IPR003439">
    <property type="entry name" value="ABC_transporter-like_ATP-bd"/>
</dbReference>
<evidence type="ECO:0000256" key="7">
    <source>
        <dbReference type="ARBA" id="ARBA00023136"/>
    </source>
</evidence>
<dbReference type="GO" id="GO:0015658">
    <property type="term" value="F:branched-chain amino acid transmembrane transporter activity"/>
    <property type="evidence" value="ECO:0007669"/>
    <property type="project" value="InterPro"/>
</dbReference>
<feature type="domain" description="ABC transporter" evidence="9">
    <location>
        <begin position="326"/>
        <end position="567"/>
    </location>
</feature>
<accession>Q84HI3</accession>
<evidence type="ECO:0000256" key="1">
    <source>
        <dbReference type="ARBA" id="ARBA00004651"/>
    </source>
</evidence>
<feature type="transmembrane region" description="Helical" evidence="8">
    <location>
        <begin position="286"/>
        <end position="306"/>
    </location>
</feature>
<name>Q84HI3_AROEV</name>
<evidence type="ECO:0000256" key="2">
    <source>
        <dbReference type="ARBA" id="ARBA00022475"/>
    </source>
</evidence>
<dbReference type="CDD" id="cd03219">
    <property type="entry name" value="ABC_Mj1267_LivG_branched"/>
    <property type="match status" value="1"/>
</dbReference>
<feature type="transmembrane region" description="Helical" evidence="8">
    <location>
        <begin position="249"/>
        <end position="274"/>
    </location>
</feature>
<dbReference type="InterPro" id="IPR027417">
    <property type="entry name" value="P-loop_NTPase"/>
</dbReference>
<proteinExistence type="predicted"/>
<dbReference type="AlphaFoldDB" id="Q84HI3"/>